<feature type="region of interest" description="Disordered" evidence="1">
    <location>
        <begin position="90"/>
        <end position="111"/>
    </location>
</feature>
<evidence type="ECO:0000313" key="4">
    <source>
        <dbReference type="Proteomes" id="UP000494182"/>
    </source>
</evidence>
<dbReference type="AlphaFoldDB" id="A0A6P3C1A0"/>
<dbReference type="GO" id="GO:0016853">
    <property type="term" value="F:isomerase activity"/>
    <property type="evidence" value="ECO:0007669"/>
    <property type="project" value="UniProtKB-KW"/>
</dbReference>
<dbReference type="EMBL" id="CABVQT010000032">
    <property type="protein sequence ID" value="VWD64753.1"/>
    <property type="molecule type" value="Genomic_DNA"/>
</dbReference>
<organism evidence="3 4">
    <name type="scientific">Burkholderia contaminans</name>
    <dbReference type="NCBI Taxonomy" id="488447"/>
    <lineage>
        <taxon>Bacteria</taxon>
        <taxon>Pseudomonadati</taxon>
        <taxon>Pseudomonadota</taxon>
        <taxon>Betaproteobacteria</taxon>
        <taxon>Burkholderiales</taxon>
        <taxon>Burkholderiaceae</taxon>
        <taxon>Burkholderia</taxon>
        <taxon>Burkholderia cepacia complex</taxon>
    </lineage>
</organism>
<accession>A0A6P3C1A0</accession>
<keyword evidence="3" id="KW-0413">Isomerase</keyword>
<dbReference type="Proteomes" id="UP000494182">
    <property type="component" value="Unassembled WGS sequence"/>
</dbReference>
<keyword evidence="2" id="KW-0472">Membrane</keyword>
<sequence length="111" mass="11768">MSDAAFHAADPTQRVVGSIAFAAVARVVLIAAKVKSDDGDDRRIFARSKSNIGPDEGGFEYRLGQAEPLPGIRASYDGWSEPVAGSARDLLTDPSAPAISKLAQRKPPKTF</sequence>
<protein>
    <submittedName>
        <fullName evidence="3">Topoisomerase</fullName>
    </submittedName>
</protein>
<reference evidence="3 4" key="1">
    <citation type="submission" date="2019-09" db="EMBL/GenBank/DDBJ databases">
        <authorList>
            <person name="Depoorter E."/>
        </authorList>
    </citation>
    <scope>NUCLEOTIDE SEQUENCE [LARGE SCALE GENOMIC DNA]</scope>
    <source>
        <strain evidence="3">R-71171</strain>
    </source>
</reference>
<feature type="transmembrane region" description="Helical" evidence="2">
    <location>
        <begin position="15"/>
        <end position="34"/>
    </location>
</feature>
<evidence type="ECO:0000256" key="2">
    <source>
        <dbReference type="SAM" id="Phobius"/>
    </source>
</evidence>
<keyword evidence="2" id="KW-1133">Transmembrane helix</keyword>
<keyword evidence="2" id="KW-0812">Transmembrane</keyword>
<gene>
    <name evidence="3" type="ORF">BCO71171_07292</name>
</gene>
<name>A0A6P3C1A0_9BURK</name>
<proteinExistence type="predicted"/>
<evidence type="ECO:0000256" key="1">
    <source>
        <dbReference type="SAM" id="MobiDB-lite"/>
    </source>
</evidence>
<evidence type="ECO:0000313" key="3">
    <source>
        <dbReference type="EMBL" id="VWD64753.1"/>
    </source>
</evidence>